<dbReference type="RefSeq" id="WP_353574516.1">
    <property type="nucleotide sequence ID" value="NZ_JBETME010000008.1"/>
</dbReference>
<protein>
    <recommendedName>
        <fullName evidence="4">Lipoprotein</fullName>
    </recommendedName>
</protein>
<evidence type="ECO:0000313" key="2">
    <source>
        <dbReference type="EMBL" id="MES4992572.1"/>
    </source>
</evidence>
<dbReference type="AlphaFoldDB" id="A0ABD5LTK3"/>
<reference evidence="2 3" key="1">
    <citation type="submission" date="2024-06" db="EMBL/GenBank/DDBJ databases">
        <title>Genome sequencing of Agrobacterium spp. from tobacco in Serbia.</title>
        <authorList>
            <person name="Ilicic R.J."/>
            <person name="Studholme D.J."/>
            <person name="Jelusic A."/>
            <person name="Barac G."/>
            <person name="Bagi F."/>
            <person name="Popovic Milovanovic T."/>
        </authorList>
    </citation>
    <scope>NUCLEOTIDE SEQUENCE [LARGE SCALE GENOMIC DNA]</scope>
    <source>
        <strain evidence="2 3">DA1</strain>
    </source>
</reference>
<name>A0ABD5LTK3_AGRRD</name>
<comment type="caution">
    <text evidence="2">The sequence shown here is derived from an EMBL/GenBank/DDBJ whole genome shotgun (WGS) entry which is preliminary data.</text>
</comment>
<feature type="coiled-coil region" evidence="1">
    <location>
        <begin position="100"/>
        <end position="140"/>
    </location>
</feature>
<dbReference type="Proteomes" id="UP001438189">
    <property type="component" value="Unassembled WGS sequence"/>
</dbReference>
<organism evidence="2 3">
    <name type="scientific">Agrobacterium radiobacter</name>
    <dbReference type="NCBI Taxonomy" id="362"/>
    <lineage>
        <taxon>Bacteria</taxon>
        <taxon>Pseudomonadati</taxon>
        <taxon>Pseudomonadota</taxon>
        <taxon>Alphaproteobacteria</taxon>
        <taxon>Hyphomicrobiales</taxon>
        <taxon>Rhizobiaceae</taxon>
        <taxon>Rhizobium/Agrobacterium group</taxon>
        <taxon>Agrobacterium</taxon>
        <taxon>Agrobacterium tumefaciens complex</taxon>
    </lineage>
</organism>
<evidence type="ECO:0008006" key="4">
    <source>
        <dbReference type="Google" id="ProtNLM"/>
    </source>
</evidence>
<dbReference type="EMBL" id="JBETME010000008">
    <property type="protein sequence ID" value="MES4992572.1"/>
    <property type="molecule type" value="Genomic_DNA"/>
</dbReference>
<accession>A0ABD5LTK3</accession>
<keyword evidence="1" id="KW-0175">Coiled coil</keyword>
<sequence length="259" mass="29027">MAVLPLLAACGEKFPEATDEQLLQLVGSSSSFLGSDAPLSISKRTVECVQLLSGLADEIVKDMPDEILGQIKTECRKNFDETVKNPAKNPMGFKLAHFENKEFAERIEKLKETTDEANRRAAQEKRVRAEQEARAKTETELKEIRMSYGAFVVSIDDRVLAAKSLCDEWEAARTEVNAKIKWNNWRNRRSSPLCTDEVSGISQKAKQHLEALNAVEVSGSGTFFSFQKPYFGNASAEWFDDQQARLIDEISQMKAVLSD</sequence>
<evidence type="ECO:0000313" key="3">
    <source>
        <dbReference type="Proteomes" id="UP001438189"/>
    </source>
</evidence>
<gene>
    <name evidence="2" type="ORF">ABVB70_19820</name>
</gene>
<evidence type="ECO:0000256" key="1">
    <source>
        <dbReference type="SAM" id="Coils"/>
    </source>
</evidence>
<proteinExistence type="predicted"/>